<evidence type="ECO:0000313" key="2">
    <source>
        <dbReference type="EMBL" id="MBM0108931.1"/>
    </source>
</evidence>
<comment type="caution">
    <text evidence="2">The sequence shown here is derived from an EMBL/GenBank/DDBJ whole genome shotgun (WGS) entry which is preliminary data.</text>
</comment>
<keyword evidence="3" id="KW-1185">Reference proteome</keyword>
<dbReference type="Proteomes" id="UP000661077">
    <property type="component" value="Unassembled WGS sequence"/>
</dbReference>
<accession>A0ABS1X6S9</accession>
<gene>
    <name evidence="2" type="ORF">JM946_29750</name>
</gene>
<dbReference type="RefSeq" id="WP_203171102.1">
    <property type="nucleotide sequence ID" value="NZ_JAEVLS010000014.1"/>
</dbReference>
<sequence>MRDAAQAFLWKGHDFERLSAETAKLPDLGRVLWKTELHENEASVRAWAEGLENGRRESTPPEAASSLRPVSARNPDWTREEHLLGLDLYLRLRGSSYSDEHPEVIKLSETLRKLAALRKMQGTETFRNANGVSMKMLNFRRVDPEYRGAGLPAGSHLEVEIWNEFASEPGKLGEIVDAILYELEMSEGPSLESAANLD</sequence>
<feature type="region of interest" description="Disordered" evidence="1">
    <location>
        <begin position="51"/>
        <end position="72"/>
    </location>
</feature>
<name>A0ABS1X6S9_9GAMM</name>
<protein>
    <submittedName>
        <fullName evidence="2">Uncharacterized protein</fullName>
    </submittedName>
</protein>
<proteinExistence type="predicted"/>
<organism evidence="2 3">
    <name type="scientific">Steroidobacter gossypii</name>
    <dbReference type="NCBI Taxonomy" id="2805490"/>
    <lineage>
        <taxon>Bacteria</taxon>
        <taxon>Pseudomonadati</taxon>
        <taxon>Pseudomonadota</taxon>
        <taxon>Gammaproteobacteria</taxon>
        <taxon>Steroidobacterales</taxon>
        <taxon>Steroidobacteraceae</taxon>
        <taxon>Steroidobacter</taxon>
    </lineage>
</organism>
<evidence type="ECO:0000256" key="1">
    <source>
        <dbReference type="SAM" id="MobiDB-lite"/>
    </source>
</evidence>
<dbReference type="EMBL" id="JAEVLS010000014">
    <property type="protein sequence ID" value="MBM0108931.1"/>
    <property type="molecule type" value="Genomic_DNA"/>
</dbReference>
<evidence type="ECO:0000313" key="3">
    <source>
        <dbReference type="Proteomes" id="UP000661077"/>
    </source>
</evidence>
<reference evidence="2 3" key="1">
    <citation type="journal article" date="2021" name="Int. J. Syst. Evol. Microbiol.">
        <title>Steroidobacter gossypii sp. nov., isolated from soil of cotton cropping field.</title>
        <authorList>
            <person name="Huang R."/>
            <person name="Yang S."/>
            <person name="Zhen C."/>
            <person name="Liu W."/>
        </authorList>
    </citation>
    <scope>NUCLEOTIDE SEQUENCE [LARGE SCALE GENOMIC DNA]</scope>
    <source>
        <strain evidence="2 3">S1-65</strain>
    </source>
</reference>